<gene>
    <name evidence="2" type="ORF">GCM10009716_07320</name>
</gene>
<feature type="region of interest" description="Disordered" evidence="1">
    <location>
        <begin position="39"/>
        <end position="82"/>
    </location>
</feature>
<feature type="compositionally biased region" description="Low complexity" evidence="1">
    <location>
        <begin position="506"/>
        <end position="518"/>
    </location>
</feature>
<dbReference type="EMBL" id="BAAAMJ010000008">
    <property type="protein sequence ID" value="GAA1900011.1"/>
    <property type="molecule type" value="Genomic_DNA"/>
</dbReference>
<sequence length="789" mass="80554">MENHPAPHGDKPARQQQAGGGPGRIVEIVAGDFLLTVNPVDGSEIESCPPGRRPISPRRRPAPDGGGAGLPGAASRPLLEREEERERLTRLLTRGRSVRLTGARGTGRTSLLAAVAADCADLAPDGVISLSGHRRNADDLLQELYAAVHQSLKYRPGPTELRAALREIGAVVILDDLEFGGQALQRLLTATPECAYLMAATPEVPAPSGEPHIEEVALSGLSRTACLEMLETTAGRPLTGEETDWAADLWFESEGLPLRFLQAGAVLRAGGGTDRDPIGTLAGGLDDGAREALRIAVALGGELPGRARLSELIGEAGADGVQDRLLDCGLVTSAGGRHRLASGVTERLTEAGYDRDAADRALTAAQHYTWWLSEPAASPWEVAGEGEALVAVVTAAQRAGHAAAVTALARTAAPLLAASLRWGVWERVLRSGQESARTVGEVAQQAYFHHELGVLAVCQGQLDRARAELEASIALRGVLADTGGAVAGRRALALVDDLTAPRALPAAPSSAAGGPLALTKGPAVPPASVPDTAEQVFGPFGATGADGGDSGHAADRDAGTEAVTEVIPRQAPPTAPTVHEQPAGVRRMAVAGARRNAVAAGAGVLLAAVLGTVVTLGMTSGEGDVADDERPTGPTLGEPDSGPSHEPAAPTEDETEEEPPQEDPVVEDPVPTEEETSEEPVTPSESSEPTSTRDPAESTDGGRTGGSPGGPSTSPTTTPPNPGDDEEDPGPTEDPEDPTGGSNGGEDDEGGSDSPPSSSATAEPSPTATTGGTISPGPSTPEGPQTVTI</sequence>
<keyword evidence="2" id="KW-0547">Nucleotide-binding</keyword>
<feature type="region of interest" description="Disordered" evidence="1">
    <location>
        <begin position="506"/>
        <end position="582"/>
    </location>
</feature>
<name>A0ABN2NRW1_9ACTN</name>
<organism evidence="2 3">
    <name type="scientific">Streptomyces sodiiphilus</name>
    <dbReference type="NCBI Taxonomy" id="226217"/>
    <lineage>
        <taxon>Bacteria</taxon>
        <taxon>Bacillati</taxon>
        <taxon>Actinomycetota</taxon>
        <taxon>Actinomycetes</taxon>
        <taxon>Kitasatosporales</taxon>
        <taxon>Streptomycetaceae</taxon>
        <taxon>Streptomyces</taxon>
    </lineage>
</organism>
<evidence type="ECO:0000313" key="3">
    <source>
        <dbReference type="Proteomes" id="UP001501303"/>
    </source>
</evidence>
<feature type="region of interest" description="Disordered" evidence="1">
    <location>
        <begin position="620"/>
        <end position="789"/>
    </location>
</feature>
<dbReference type="RefSeq" id="WP_344258796.1">
    <property type="nucleotide sequence ID" value="NZ_BAAAMJ010000008.1"/>
</dbReference>
<protein>
    <submittedName>
        <fullName evidence="2">ATP-binding protein</fullName>
    </submittedName>
</protein>
<keyword evidence="3" id="KW-1185">Reference proteome</keyword>
<reference evidence="2 3" key="1">
    <citation type="journal article" date="2019" name="Int. J. Syst. Evol. Microbiol.">
        <title>The Global Catalogue of Microorganisms (GCM) 10K type strain sequencing project: providing services to taxonomists for standard genome sequencing and annotation.</title>
        <authorList>
            <consortium name="The Broad Institute Genomics Platform"/>
            <consortium name="The Broad Institute Genome Sequencing Center for Infectious Disease"/>
            <person name="Wu L."/>
            <person name="Ma J."/>
        </authorList>
    </citation>
    <scope>NUCLEOTIDE SEQUENCE [LARGE SCALE GENOMIC DNA]</scope>
    <source>
        <strain evidence="2 3">JCM 13581</strain>
    </source>
</reference>
<evidence type="ECO:0000313" key="2">
    <source>
        <dbReference type="EMBL" id="GAA1900011.1"/>
    </source>
</evidence>
<feature type="region of interest" description="Disordered" evidence="1">
    <location>
        <begin position="1"/>
        <end position="25"/>
    </location>
</feature>
<feature type="compositionally biased region" description="Basic and acidic residues" evidence="1">
    <location>
        <begin position="1"/>
        <end position="13"/>
    </location>
</feature>
<evidence type="ECO:0000256" key="1">
    <source>
        <dbReference type="SAM" id="MobiDB-lite"/>
    </source>
</evidence>
<dbReference type="Proteomes" id="UP001501303">
    <property type="component" value="Unassembled WGS sequence"/>
</dbReference>
<proteinExistence type="predicted"/>
<comment type="caution">
    <text evidence="2">The sequence shown here is derived from an EMBL/GenBank/DDBJ whole genome shotgun (WGS) entry which is preliminary data.</text>
</comment>
<dbReference type="InterPro" id="IPR027417">
    <property type="entry name" value="P-loop_NTPase"/>
</dbReference>
<accession>A0ABN2NRW1</accession>
<dbReference type="Gene3D" id="3.40.50.300">
    <property type="entry name" value="P-loop containing nucleotide triphosphate hydrolases"/>
    <property type="match status" value="1"/>
</dbReference>
<feature type="compositionally biased region" description="Low complexity" evidence="1">
    <location>
        <begin position="752"/>
        <end position="789"/>
    </location>
</feature>
<feature type="compositionally biased region" description="Acidic residues" evidence="1">
    <location>
        <begin position="651"/>
        <end position="678"/>
    </location>
</feature>
<keyword evidence="2" id="KW-0067">ATP-binding</keyword>
<feature type="compositionally biased region" description="Acidic residues" evidence="1">
    <location>
        <begin position="723"/>
        <end position="737"/>
    </location>
</feature>
<dbReference type="SUPFAM" id="SSF52540">
    <property type="entry name" value="P-loop containing nucleoside triphosphate hydrolases"/>
    <property type="match status" value="1"/>
</dbReference>
<feature type="compositionally biased region" description="Low complexity" evidence="1">
    <location>
        <begin position="679"/>
        <end position="701"/>
    </location>
</feature>
<dbReference type="GO" id="GO:0005524">
    <property type="term" value="F:ATP binding"/>
    <property type="evidence" value="ECO:0007669"/>
    <property type="project" value="UniProtKB-KW"/>
</dbReference>